<comment type="caution">
    <text evidence="2">The sequence shown here is derived from an EMBL/GenBank/DDBJ whole genome shotgun (WGS) entry which is preliminary data.</text>
</comment>
<protein>
    <submittedName>
        <fullName evidence="2">Uncharacterized protein</fullName>
    </submittedName>
</protein>
<dbReference type="AlphaFoldDB" id="A0A3S5B072"/>
<keyword evidence="3" id="KW-1185">Reference proteome</keyword>
<evidence type="ECO:0000313" key="2">
    <source>
        <dbReference type="EMBL" id="VEL36708.1"/>
    </source>
</evidence>
<evidence type="ECO:0000256" key="1">
    <source>
        <dbReference type="SAM" id="Coils"/>
    </source>
</evidence>
<sequence>MFGSNKLTTACLAIIKEMENLSQQLDFVGSEDAEADANGETIETDFAQRIAHNMKKLDKINDRADQVATNLRNLPERWLDFDAKLEKLTGWTSELEMLSKQLHVNPDEVISPDDEVTAAKLATEYRSRLSRLEELAETATEQANLADRLSRMLSELSQDGGLTAEEIAAKRAALARALGCLKDLRSELPDMLERG</sequence>
<feature type="coiled-coil region" evidence="1">
    <location>
        <begin position="122"/>
        <end position="149"/>
    </location>
</feature>
<accession>A0A3S5B072</accession>
<name>A0A3S5B072_9PLAT</name>
<dbReference type="OrthoDB" id="18853at2759"/>
<keyword evidence="1" id="KW-0175">Coiled coil</keyword>
<dbReference type="Gene3D" id="1.20.58.60">
    <property type="match status" value="1"/>
</dbReference>
<gene>
    <name evidence="2" type="ORF">PXEA_LOCUS30148</name>
</gene>
<dbReference type="EMBL" id="CAAALY010252952">
    <property type="protein sequence ID" value="VEL36708.1"/>
    <property type="molecule type" value="Genomic_DNA"/>
</dbReference>
<organism evidence="2 3">
    <name type="scientific">Protopolystoma xenopodis</name>
    <dbReference type="NCBI Taxonomy" id="117903"/>
    <lineage>
        <taxon>Eukaryota</taxon>
        <taxon>Metazoa</taxon>
        <taxon>Spiralia</taxon>
        <taxon>Lophotrochozoa</taxon>
        <taxon>Platyhelminthes</taxon>
        <taxon>Monogenea</taxon>
        <taxon>Polyopisthocotylea</taxon>
        <taxon>Polystomatidea</taxon>
        <taxon>Polystomatidae</taxon>
        <taxon>Protopolystoma</taxon>
    </lineage>
</organism>
<evidence type="ECO:0000313" key="3">
    <source>
        <dbReference type="Proteomes" id="UP000784294"/>
    </source>
</evidence>
<dbReference type="Proteomes" id="UP000784294">
    <property type="component" value="Unassembled WGS sequence"/>
</dbReference>
<proteinExistence type="predicted"/>
<reference evidence="2" key="1">
    <citation type="submission" date="2018-11" db="EMBL/GenBank/DDBJ databases">
        <authorList>
            <consortium name="Pathogen Informatics"/>
        </authorList>
    </citation>
    <scope>NUCLEOTIDE SEQUENCE</scope>
</reference>